<comment type="caution">
    <text evidence="1">The sequence shown here is derived from an EMBL/GenBank/DDBJ whole genome shotgun (WGS) entry which is preliminary data.</text>
</comment>
<dbReference type="EMBL" id="LRBG01000039">
    <property type="protein sequence ID" value="KXU82183.1"/>
    <property type="molecule type" value="Genomic_DNA"/>
</dbReference>
<reference evidence="1 2" key="1">
    <citation type="journal article" date="2015" name="Int. J. Syst. Evol. Microbiol.">
        <title>Burkholderia monticola sp. nov., isolated from mountain soil.</title>
        <authorList>
            <person name="Baek I."/>
            <person name="Seo B."/>
            <person name="Lee I."/>
            <person name="Yi H."/>
            <person name="Chun J."/>
        </authorList>
    </citation>
    <scope>NUCLEOTIDE SEQUENCE [LARGE SCALE GENOMIC DNA]</scope>
    <source>
        <strain evidence="1 2">JC2948</strain>
    </source>
</reference>
<dbReference type="AlphaFoldDB" id="A0A149PAZ7"/>
<dbReference type="Proteomes" id="UP000075613">
    <property type="component" value="Unassembled WGS sequence"/>
</dbReference>
<dbReference type="RefSeq" id="WP_062136761.1">
    <property type="nucleotide sequence ID" value="NZ_LRBG01000039.1"/>
</dbReference>
<gene>
    <name evidence="1" type="ORF">CI15_31940</name>
</gene>
<protein>
    <submittedName>
        <fullName evidence="1">Uncharacterized protein</fullName>
    </submittedName>
</protein>
<sequence length="75" mass="7874">MFIDLVCEGLAMKPFEPLGLTVTLARPGPSAAHAAVDIATTPNDAGGFIELFDGTWDARNAAMFSRISKAGSLLH</sequence>
<evidence type="ECO:0000313" key="1">
    <source>
        <dbReference type="EMBL" id="KXU82183.1"/>
    </source>
</evidence>
<organism evidence="1 2">
    <name type="scientific">Paraburkholderia monticola</name>
    <dbReference type="NCBI Taxonomy" id="1399968"/>
    <lineage>
        <taxon>Bacteria</taxon>
        <taxon>Pseudomonadati</taxon>
        <taxon>Pseudomonadota</taxon>
        <taxon>Betaproteobacteria</taxon>
        <taxon>Burkholderiales</taxon>
        <taxon>Burkholderiaceae</taxon>
        <taxon>Paraburkholderia</taxon>
    </lineage>
</organism>
<evidence type="ECO:0000313" key="2">
    <source>
        <dbReference type="Proteomes" id="UP000075613"/>
    </source>
</evidence>
<proteinExistence type="predicted"/>
<accession>A0A149PAZ7</accession>
<keyword evidence="2" id="KW-1185">Reference proteome</keyword>
<name>A0A149PAZ7_9BURK</name>